<feature type="transmembrane region" description="Helical" evidence="1">
    <location>
        <begin position="77"/>
        <end position="95"/>
    </location>
</feature>
<keyword evidence="1" id="KW-1133">Transmembrane helix</keyword>
<evidence type="ECO:0000313" key="2">
    <source>
        <dbReference type="EMBL" id="MBM7691456.1"/>
    </source>
</evidence>
<evidence type="ECO:0008006" key="4">
    <source>
        <dbReference type="Google" id="ProtNLM"/>
    </source>
</evidence>
<feature type="transmembrane region" description="Helical" evidence="1">
    <location>
        <begin position="21"/>
        <end position="40"/>
    </location>
</feature>
<name>A0ABS2QE76_9BACI</name>
<keyword evidence="1" id="KW-0472">Membrane</keyword>
<evidence type="ECO:0000313" key="3">
    <source>
        <dbReference type="Proteomes" id="UP000823486"/>
    </source>
</evidence>
<accession>A0ABS2QE76</accession>
<sequence>MKSLKHFFKWYFKRGAHNVSGLISFILMFGTLQLVDYSVIKANPLRLILLFLLLLALYQVSDTFLAKKLKEKNKDIGFRYFLLTIFIMTGLSTILN</sequence>
<keyword evidence="1" id="KW-0812">Transmembrane</keyword>
<dbReference type="RefSeq" id="WP_204538972.1">
    <property type="nucleotide sequence ID" value="NZ_JAFBFI010000002.1"/>
</dbReference>
<comment type="caution">
    <text evidence="2">The sequence shown here is derived from an EMBL/GenBank/DDBJ whole genome shotgun (WGS) entry which is preliminary data.</text>
</comment>
<protein>
    <recommendedName>
        <fullName evidence="4">DUF4181 domain-containing protein</fullName>
    </recommendedName>
</protein>
<dbReference type="Proteomes" id="UP000823486">
    <property type="component" value="Unassembled WGS sequence"/>
</dbReference>
<reference evidence="2 3" key="1">
    <citation type="submission" date="2021-01" db="EMBL/GenBank/DDBJ databases">
        <title>Genomic Encyclopedia of Type Strains, Phase IV (KMG-IV): sequencing the most valuable type-strain genomes for metagenomic binning, comparative biology and taxonomic classification.</title>
        <authorList>
            <person name="Goeker M."/>
        </authorList>
    </citation>
    <scope>NUCLEOTIDE SEQUENCE [LARGE SCALE GENOMIC DNA]</scope>
    <source>
        <strain evidence="2 3">DSM 105482</strain>
    </source>
</reference>
<dbReference type="EMBL" id="JAFBFI010000002">
    <property type="protein sequence ID" value="MBM7691456.1"/>
    <property type="molecule type" value="Genomic_DNA"/>
</dbReference>
<gene>
    <name evidence="2" type="ORF">JOC77_000861</name>
</gene>
<evidence type="ECO:0000256" key="1">
    <source>
        <dbReference type="SAM" id="Phobius"/>
    </source>
</evidence>
<keyword evidence="3" id="KW-1185">Reference proteome</keyword>
<feature type="transmembrane region" description="Helical" evidence="1">
    <location>
        <begin position="46"/>
        <end position="65"/>
    </location>
</feature>
<organism evidence="2 3">
    <name type="scientific">Peribacillus deserti</name>
    <dbReference type="NCBI Taxonomy" id="673318"/>
    <lineage>
        <taxon>Bacteria</taxon>
        <taxon>Bacillati</taxon>
        <taxon>Bacillota</taxon>
        <taxon>Bacilli</taxon>
        <taxon>Bacillales</taxon>
        <taxon>Bacillaceae</taxon>
        <taxon>Peribacillus</taxon>
    </lineage>
</organism>
<proteinExistence type="predicted"/>